<accession>A0AA86T3Z1</accession>
<evidence type="ECO:0000259" key="1">
    <source>
        <dbReference type="Pfam" id="PF13086"/>
    </source>
</evidence>
<gene>
    <name evidence="2" type="ORF">DNFV4_00306</name>
</gene>
<organism evidence="2 3">
    <name type="scientific">Nitrospira tepida</name>
    <dbReference type="NCBI Taxonomy" id="2973512"/>
    <lineage>
        <taxon>Bacteria</taxon>
        <taxon>Pseudomonadati</taxon>
        <taxon>Nitrospirota</taxon>
        <taxon>Nitrospiria</taxon>
        <taxon>Nitrospirales</taxon>
        <taxon>Nitrospiraceae</taxon>
        <taxon>Nitrospira</taxon>
    </lineage>
</organism>
<evidence type="ECO:0000313" key="3">
    <source>
        <dbReference type="Proteomes" id="UP001179121"/>
    </source>
</evidence>
<dbReference type="InterPro" id="IPR027417">
    <property type="entry name" value="P-loop_NTPase"/>
</dbReference>
<dbReference type="Gene3D" id="3.40.50.300">
    <property type="entry name" value="P-loop containing nucleotide triphosphate hydrolases"/>
    <property type="match status" value="1"/>
</dbReference>
<name>A0AA86T3Z1_9BACT</name>
<evidence type="ECO:0000313" key="2">
    <source>
        <dbReference type="EMBL" id="CAI4029887.1"/>
    </source>
</evidence>
<dbReference type="EMBL" id="OX365700">
    <property type="protein sequence ID" value="CAI4029887.1"/>
    <property type="molecule type" value="Genomic_DNA"/>
</dbReference>
<sequence>MSILTSIEQSAAKLKAWRHSPDAARFDAPIEALHFQRQATVGTLHLYRADLPPGATLLDDVPVTIVLPEGMEPTEGLVLAQEGSQALIQIVDDLGAQQASATIVPDSSAFVDAAARRLADILAKSAAYTLGPAERLTGLLEGDPAQAAQTMRAAGTSVLTTLWADNLAERRSRLATLLVELVRANKRVLLISPDHRMSDDMTASLAKSLKAAGLTYKTYLTRYEVAVERERLGIQLTELGFEAQMHQFFAKSRADKAALRRKYERFRELTPILAYKAQKQQELDEVRLLEWRLMTQLTECRTKIAEIDQIVAQYEALPIWKRLAMQSVGKNVESLAEYRQIYDQQTVGLKKELDIAKARIDELAPEAAVPRDMRPEYEELKEEVVRLGGTKKIRELLAAEEGTNRQAFVQNKRIVATTAGRVLSDPLFARVRFDVLVVDEAPQIPAAFVLGAAAITRDRIVLSGELRDFALTGAWDLNRELSLVRPDRASSAAVGH</sequence>
<feature type="domain" description="DNA2/NAM7 helicase helicase" evidence="1">
    <location>
        <begin position="183"/>
        <end position="464"/>
    </location>
</feature>
<dbReference type="KEGG" id="nti:DNFV4_00306"/>
<proteinExistence type="predicted"/>
<dbReference type="GO" id="GO:0004386">
    <property type="term" value="F:helicase activity"/>
    <property type="evidence" value="ECO:0007669"/>
    <property type="project" value="InterPro"/>
</dbReference>
<keyword evidence="3" id="KW-1185">Reference proteome</keyword>
<dbReference type="AlphaFoldDB" id="A0AA86T3Z1"/>
<dbReference type="RefSeq" id="WP_289266907.1">
    <property type="nucleotide sequence ID" value="NZ_OX365700.1"/>
</dbReference>
<dbReference type="InterPro" id="IPR041677">
    <property type="entry name" value="DNA2/NAM7_AAA_11"/>
</dbReference>
<reference evidence="2" key="1">
    <citation type="submission" date="2022-10" db="EMBL/GenBank/DDBJ databases">
        <authorList>
            <person name="Koch H."/>
        </authorList>
    </citation>
    <scope>NUCLEOTIDE SEQUENCE</scope>
    <source>
        <strain evidence="2">DNF</strain>
    </source>
</reference>
<protein>
    <submittedName>
        <fullName evidence="2">AAA_11 domain-containing protein</fullName>
    </submittedName>
</protein>
<dbReference type="Pfam" id="PF13086">
    <property type="entry name" value="AAA_11"/>
    <property type="match status" value="1"/>
</dbReference>
<dbReference type="Proteomes" id="UP001179121">
    <property type="component" value="Chromosome"/>
</dbReference>